<reference evidence="5 6" key="1">
    <citation type="submission" date="2019-06" db="EMBL/GenBank/DDBJ databases">
        <title>Genome analyses of bacteria isolated from kimchi.</title>
        <authorList>
            <person name="Lee S."/>
            <person name="Ahn S."/>
            <person name="Roh S."/>
        </authorList>
    </citation>
    <scope>NUCLEOTIDE SEQUENCE [LARGE SCALE GENOMIC DNA]</scope>
    <source>
        <strain evidence="5 6">CBA3616</strain>
    </source>
</reference>
<dbReference type="SUPFAM" id="SSF52172">
    <property type="entry name" value="CheY-like"/>
    <property type="match status" value="1"/>
</dbReference>
<dbReference type="EMBL" id="CP042392">
    <property type="protein sequence ID" value="QEA54445.1"/>
    <property type="molecule type" value="Genomic_DNA"/>
</dbReference>
<feature type="domain" description="Response regulatory" evidence="3">
    <location>
        <begin position="4"/>
        <end position="119"/>
    </location>
</feature>
<dbReference type="InterPro" id="IPR011006">
    <property type="entry name" value="CheY-like_superfamily"/>
</dbReference>
<dbReference type="Pfam" id="PF00072">
    <property type="entry name" value="Response_reg"/>
    <property type="match status" value="1"/>
</dbReference>
<keyword evidence="1" id="KW-0902">Two-component regulatory system</keyword>
<protein>
    <submittedName>
        <fullName evidence="5">Response regulator</fullName>
    </submittedName>
</protein>
<name>A0A5B8TKL5_9LACO</name>
<feature type="modified residue" description="4-aspartylphosphate" evidence="2">
    <location>
        <position position="54"/>
    </location>
</feature>
<proteinExistence type="predicted"/>
<organism evidence="5 6">
    <name type="scientific">Loigolactobacillus coryniformis</name>
    <dbReference type="NCBI Taxonomy" id="1610"/>
    <lineage>
        <taxon>Bacteria</taxon>
        <taxon>Bacillati</taxon>
        <taxon>Bacillota</taxon>
        <taxon>Bacilli</taxon>
        <taxon>Lactobacillales</taxon>
        <taxon>Lactobacillaceae</taxon>
        <taxon>Loigolactobacillus</taxon>
    </lineage>
</organism>
<dbReference type="RefSeq" id="WP_146991007.1">
    <property type="nucleotide sequence ID" value="NZ_CP042392.1"/>
</dbReference>
<dbReference type="Pfam" id="PF03861">
    <property type="entry name" value="ANTAR"/>
    <property type="match status" value="1"/>
</dbReference>
<dbReference type="SMART" id="SM00448">
    <property type="entry name" value="REC"/>
    <property type="match status" value="1"/>
</dbReference>
<evidence type="ECO:0000313" key="6">
    <source>
        <dbReference type="Proteomes" id="UP000321772"/>
    </source>
</evidence>
<evidence type="ECO:0000259" key="3">
    <source>
        <dbReference type="PROSITE" id="PS50110"/>
    </source>
</evidence>
<dbReference type="PANTHER" id="PTHR43228:SF6">
    <property type="entry name" value="RESPONSE REGULATOR RECEIVER"/>
    <property type="match status" value="1"/>
</dbReference>
<accession>A0A5B8TKL5</accession>
<dbReference type="GO" id="GO:0003723">
    <property type="term" value="F:RNA binding"/>
    <property type="evidence" value="ECO:0007669"/>
    <property type="project" value="InterPro"/>
</dbReference>
<sequence>MRARLVIVDDEPITRLDIRDIVEQANYQVVGEAGDGFEAVETCQKERPDLVIMDIRMPLLDGLKAGKKVMDDQLTNGIIYLSAYSDDTDMQSANNIGAVGYLVKPLAERSLLTTITVGLAQSNRTKSLFEKMDFLSSKLEQRKVIERAKGVLMEENKLTEDAAYKMLRNLSMTKRCPMNDLAELIVMNA</sequence>
<dbReference type="InterPro" id="IPR052048">
    <property type="entry name" value="ST_Response_Regulator"/>
</dbReference>
<dbReference type="PANTHER" id="PTHR43228">
    <property type="entry name" value="TWO-COMPONENT RESPONSE REGULATOR"/>
    <property type="match status" value="1"/>
</dbReference>
<dbReference type="InterPro" id="IPR005561">
    <property type="entry name" value="ANTAR"/>
</dbReference>
<dbReference type="InterPro" id="IPR001789">
    <property type="entry name" value="Sig_transdc_resp-reg_receiver"/>
</dbReference>
<dbReference type="PIRSF" id="PIRSF036382">
    <property type="entry name" value="RR_antiterm"/>
    <property type="match status" value="1"/>
</dbReference>
<evidence type="ECO:0000256" key="2">
    <source>
        <dbReference type="PROSITE-ProRule" id="PRU00169"/>
    </source>
</evidence>
<keyword evidence="2" id="KW-0597">Phosphoprotein</keyword>
<dbReference type="Gene3D" id="1.10.10.10">
    <property type="entry name" value="Winged helix-like DNA-binding domain superfamily/Winged helix DNA-binding domain"/>
    <property type="match status" value="1"/>
</dbReference>
<feature type="domain" description="ANTAR" evidence="4">
    <location>
        <begin position="125"/>
        <end position="186"/>
    </location>
</feature>
<dbReference type="PROSITE" id="PS50921">
    <property type="entry name" value="ANTAR"/>
    <property type="match status" value="1"/>
</dbReference>
<evidence type="ECO:0000259" key="4">
    <source>
        <dbReference type="PROSITE" id="PS50921"/>
    </source>
</evidence>
<gene>
    <name evidence="5" type="ORF">FGL77_07250</name>
</gene>
<evidence type="ECO:0000313" key="5">
    <source>
        <dbReference type="EMBL" id="QEA54445.1"/>
    </source>
</evidence>
<dbReference type="SMART" id="SM01012">
    <property type="entry name" value="ANTAR"/>
    <property type="match status" value="1"/>
</dbReference>
<dbReference type="Proteomes" id="UP000321772">
    <property type="component" value="Chromosome"/>
</dbReference>
<dbReference type="InterPro" id="IPR008327">
    <property type="entry name" value="Sig_transdc_resp-reg_antiterm"/>
</dbReference>
<dbReference type="GO" id="GO:0000160">
    <property type="term" value="P:phosphorelay signal transduction system"/>
    <property type="evidence" value="ECO:0007669"/>
    <property type="project" value="UniProtKB-KW"/>
</dbReference>
<dbReference type="Gene3D" id="3.40.50.2300">
    <property type="match status" value="1"/>
</dbReference>
<dbReference type="InterPro" id="IPR036388">
    <property type="entry name" value="WH-like_DNA-bd_sf"/>
</dbReference>
<dbReference type="PROSITE" id="PS50110">
    <property type="entry name" value="RESPONSE_REGULATORY"/>
    <property type="match status" value="1"/>
</dbReference>
<evidence type="ECO:0000256" key="1">
    <source>
        <dbReference type="ARBA" id="ARBA00023012"/>
    </source>
</evidence>
<dbReference type="AlphaFoldDB" id="A0A5B8TKL5"/>